<proteinExistence type="inferred from homology"/>
<feature type="domain" description="ABC transporter" evidence="5">
    <location>
        <begin position="25"/>
        <end position="256"/>
    </location>
</feature>
<dbReference type="Proteomes" id="UP000010474">
    <property type="component" value="Chromosome"/>
</dbReference>
<dbReference type="InterPro" id="IPR015860">
    <property type="entry name" value="ABC_transpr_TagH-like"/>
</dbReference>
<protein>
    <submittedName>
        <fullName evidence="6">Teichoic-acid-transporting ATPase</fullName>
    </submittedName>
</protein>
<dbReference type="SUPFAM" id="SSF52540">
    <property type="entry name" value="P-loop containing nucleoside triphosphate hydrolases"/>
    <property type="match status" value="1"/>
</dbReference>
<evidence type="ECO:0000256" key="4">
    <source>
        <dbReference type="ARBA" id="ARBA00022840"/>
    </source>
</evidence>
<dbReference type="GO" id="GO:0016887">
    <property type="term" value="F:ATP hydrolysis activity"/>
    <property type="evidence" value="ECO:0007669"/>
    <property type="project" value="InterPro"/>
</dbReference>
<keyword evidence="7" id="KW-1185">Reference proteome</keyword>
<dbReference type="GO" id="GO:0005524">
    <property type="term" value="F:ATP binding"/>
    <property type="evidence" value="ECO:0007669"/>
    <property type="project" value="UniProtKB-KW"/>
</dbReference>
<dbReference type="GO" id="GO:0140359">
    <property type="term" value="F:ABC-type transporter activity"/>
    <property type="evidence" value="ECO:0007669"/>
    <property type="project" value="InterPro"/>
</dbReference>
<evidence type="ECO:0000313" key="7">
    <source>
        <dbReference type="Proteomes" id="UP000010474"/>
    </source>
</evidence>
<dbReference type="InterPro" id="IPR027417">
    <property type="entry name" value="P-loop_NTPase"/>
</dbReference>
<dbReference type="PANTHER" id="PTHR46743">
    <property type="entry name" value="TEICHOIC ACIDS EXPORT ATP-BINDING PROTEIN TAGH"/>
    <property type="match status" value="1"/>
</dbReference>
<organism evidence="6 7">
    <name type="scientific">Anabaena cylindrica (strain ATCC 27899 / PCC 7122)</name>
    <dbReference type="NCBI Taxonomy" id="272123"/>
    <lineage>
        <taxon>Bacteria</taxon>
        <taxon>Bacillati</taxon>
        <taxon>Cyanobacteriota</taxon>
        <taxon>Cyanophyceae</taxon>
        <taxon>Nostocales</taxon>
        <taxon>Nostocaceae</taxon>
        <taxon>Anabaena</taxon>
    </lineage>
</organism>
<keyword evidence="2" id="KW-0813">Transport</keyword>
<evidence type="ECO:0000259" key="5">
    <source>
        <dbReference type="PROSITE" id="PS50893"/>
    </source>
</evidence>
<gene>
    <name evidence="6" type="ordered locus">Anacy_3667</name>
</gene>
<dbReference type="KEGG" id="acy:Anacy_3667"/>
<dbReference type="InterPro" id="IPR003593">
    <property type="entry name" value="AAA+_ATPase"/>
</dbReference>
<dbReference type="PANTHER" id="PTHR46743:SF2">
    <property type="entry name" value="TEICHOIC ACIDS EXPORT ATP-BINDING PROTEIN TAGH"/>
    <property type="match status" value="1"/>
</dbReference>
<dbReference type="GO" id="GO:0016020">
    <property type="term" value="C:membrane"/>
    <property type="evidence" value="ECO:0007669"/>
    <property type="project" value="InterPro"/>
</dbReference>
<dbReference type="Gene3D" id="3.40.50.300">
    <property type="entry name" value="P-loop containing nucleotide triphosphate hydrolases"/>
    <property type="match status" value="1"/>
</dbReference>
<dbReference type="eggNOG" id="COG1134">
    <property type="taxonomic scope" value="Bacteria"/>
</dbReference>
<dbReference type="InterPro" id="IPR050683">
    <property type="entry name" value="Bact_Polysacc_Export_ATP-bd"/>
</dbReference>
<dbReference type="PROSITE" id="PS50893">
    <property type="entry name" value="ABC_TRANSPORTER_2"/>
    <property type="match status" value="1"/>
</dbReference>
<keyword evidence="3" id="KW-0547">Nucleotide-binding</keyword>
<dbReference type="HOGENOM" id="CLU_000604_101_1_3"/>
<keyword evidence="4" id="KW-0067">ATP-binding</keyword>
<dbReference type="EMBL" id="CP003659">
    <property type="protein sequence ID" value="AFZ59056.1"/>
    <property type="molecule type" value="Genomic_DNA"/>
</dbReference>
<dbReference type="PATRIC" id="fig|272123.3.peg.3986"/>
<accession>K9ZIM8</accession>
<comment type="similarity">
    <text evidence="1">Belongs to the ABC transporter superfamily.</text>
</comment>
<dbReference type="STRING" id="272123.Anacy_3667"/>
<dbReference type="SMART" id="SM00382">
    <property type="entry name" value="AAA"/>
    <property type="match status" value="1"/>
</dbReference>
<evidence type="ECO:0000313" key="6">
    <source>
        <dbReference type="EMBL" id="AFZ59056.1"/>
    </source>
</evidence>
<dbReference type="InterPro" id="IPR003439">
    <property type="entry name" value="ABC_transporter-like_ATP-bd"/>
</dbReference>
<sequence>MKKILLETKHLSKRFCRDPTLSLNYTIKDIFWEFRRKPEGENCLRPGEFWSIYDVNLQLRAGEVLGLIGHNGAGKSTLVNLITGILRPTLGQVIWHTNRVIMIDGQAGLNSFQTGRENIYNLLSMYGVSENLIKNKINDIIDYSGIQNFIDAPVGTYSTGMRLRLGFSIYTQLQPDVFIIDEALGGGDIRFQQRFQNYLRDYIKNGGAILLVSHEMYQIQSLCQRVIIFEQGQVYDSGEPDQIIYTYTELMQAKENDSHPVSLNIESEKVTQQIDEDLLPGEKFGLVEIEQVEITAVDGKEITPGSKVQFQMICNSQVHSYPVMIHFSLGQDELFPMAMMNGKFGEECYQLKKGQNKFYCVVDKIPLLPGKYQLKVAIVENGTYDILGMKGYQEKPFYFEVKGFNNLEINFARSYKYLFHIPTEWK</sequence>
<dbReference type="OrthoDB" id="9778870at2"/>
<reference evidence="7" key="1">
    <citation type="journal article" date="2013" name="Proc. Natl. Acad. Sci. U.S.A.">
        <title>Improving the coverage of the cyanobacterial phylum using diversity-driven genome sequencing.</title>
        <authorList>
            <person name="Shih P.M."/>
            <person name="Wu D."/>
            <person name="Latifi A."/>
            <person name="Axen S.D."/>
            <person name="Fewer D.P."/>
            <person name="Talla E."/>
            <person name="Calteau A."/>
            <person name="Cai F."/>
            <person name="Tandeau de Marsac N."/>
            <person name="Rippka R."/>
            <person name="Herdman M."/>
            <person name="Sivonen K."/>
            <person name="Coursin T."/>
            <person name="Laurent T."/>
            <person name="Goodwin L."/>
            <person name="Nolan M."/>
            <person name="Davenport K.W."/>
            <person name="Han C.S."/>
            <person name="Rubin E.M."/>
            <person name="Eisen J.A."/>
            <person name="Woyke T."/>
            <person name="Gugger M."/>
            <person name="Kerfeld C.A."/>
        </authorList>
    </citation>
    <scope>NUCLEOTIDE SEQUENCE [LARGE SCALE GENOMIC DNA]</scope>
    <source>
        <strain evidence="7">ATCC 27899 / PCC 7122</strain>
    </source>
</reference>
<dbReference type="RefSeq" id="WP_015215677.1">
    <property type="nucleotide sequence ID" value="NC_019771.1"/>
</dbReference>
<name>K9ZIM8_ANACC</name>
<dbReference type="Pfam" id="PF00005">
    <property type="entry name" value="ABC_tran"/>
    <property type="match status" value="1"/>
</dbReference>
<evidence type="ECO:0000256" key="1">
    <source>
        <dbReference type="ARBA" id="ARBA00005417"/>
    </source>
</evidence>
<dbReference type="AlphaFoldDB" id="K9ZIM8"/>
<dbReference type="CDD" id="cd03220">
    <property type="entry name" value="ABC_KpsT_Wzt"/>
    <property type="match status" value="1"/>
</dbReference>
<evidence type="ECO:0000256" key="2">
    <source>
        <dbReference type="ARBA" id="ARBA00022448"/>
    </source>
</evidence>
<evidence type="ECO:0000256" key="3">
    <source>
        <dbReference type="ARBA" id="ARBA00022741"/>
    </source>
</evidence>